<keyword evidence="9" id="KW-1185">Reference proteome</keyword>
<evidence type="ECO:0000313" key="9">
    <source>
        <dbReference type="Proteomes" id="UP000799438"/>
    </source>
</evidence>
<dbReference type="PANTHER" id="PTHR15741">
    <property type="entry name" value="BASIC HELIX-LOOP-HELIX ZIP TRANSCRIPTION FACTOR"/>
    <property type="match status" value="1"/>
</dbReference>
<feature type="region of interest" description="Disordered" evidence="6">
    <location>
        <begin position="1"/>
        <end position="24"/>
    </location>
</feature>
<dbReference type="GO" id="GO:0046983">
    <property type="term" value="F:protein dimerization activity"/>
    <property type="evidence" value="ECO:0007669"/>
    <property type="project" value="InterPro"/>
</dbReference>
<keyword evidence="2" id="KW-0805">Transcription regulation</keyword>
<proteinExistence type="predicted"/>
<dbReference type="CDD" id="cd11404">
    <property type="entry name" value="bHLHzip_Mlx_like"/>
    <property type="match status" value="1"/>
</dbReference>
<keyword evidence="5" id="KW-0539">Nucleus</keyword>
<dbReference type="RefSeq" id="XP_033396927.1">
    <property type="nucleotide sequence ID" value="XM_033542135.1"/>
</dbReference>
<feature type="compositionally biased region" description="Basic and acidic residues" evidence="6">
    <location>
        <begin position="407"/>
        <end position="423"/>
    </location>
</feature>
<accession>A0A6A6BDA7</accession>
<evidence type="ECO:0000256" key="1">
    <source>
        <dbReference type="ARBA" id="ARBA00004123"/>
    </source>
</evidence>
<name>A0A6A6BDA7_9PEZI</name>
<feature type="region of interest" description="Disordered" evidence="6">
    <location>
        <begin position="266"/>
        <end position="361"/>
    </location>
</feature>
<feature type="compositionally biased region" description="Polar residues" evidence="6">
    <location>
        <begin position="268"/>
        <end position="281"/>
    </location>
</feature>
<sequence>MLALARPPGMSSHQDSAKDDSPFGYTFSGHIDNAAASENVTAAGPPLLSDYQFNELQSFFDRGPFNNFDSAIPFPDPAHDPSNNFDFSFFDDAPTTLHGTSAAIPEPAHNQNLFPAIEPRPGPSYSAARNNDLHGGASDEVIGAATALLSSAQPQEQMYMDKAYLSGGNFIGLPSPPASAPDQHSLTASANDGSLAVGVPLFNPPRPPLSARHSVYATQVASSFQRPAGLPRFGSDSNFRGNGFATQHHHETEEAVLQRLYKDMEGLQPSNSMPSTRTNTQPPSPILQKRLPSNYNHFQEVPRPKRSSSPRPQVPFGVIPIEPTPVASDEEDSSSDDSASPRERAPKRRRTLAGENGFQSHKLGSAASAAAAAPRAASFSVAQSKKPKDVSISVPSAKRKASSTQKPTRENLSEEQKRNNHILSEQKRRNLIKQGFEELNELVPGLKTGGFSKSSVLMEGAKFLETLVDGNEILKRALGEV</sequence>
<dbReference type="OrthoDB" id="5778525at2759"/>
<keyword evidence="3" id="KW-0238">DNA-binding</keyword>
<protein>
    <recommendedName>
        <fullName evidence="7">BHLH domain-containing protein</fullName>
    </recommendedName>
</protein>
<evidence type="ECO:0000256" key="2">
    <source>
        <dbReference type="ARBA" id="ARBA00023015"/>
    </source>
</evidence>
<dbReference type="InterPro" id="IPR052207">
    <property type="entry name" value="Max-like/E-box_TFs"/>
</dbReference>
<dbReference type="Pfam" id="PF00010">
    <property type="entry name" value="HLH"/>
    <property type="match status" value="1"/>
</dbReference>
<dbReference type="AlphaFoldDB" id="A0A6A6BDA7"/>
<organism evidence="8 9">
    <name type="scientific">Aplosporella prunicola CBS 121167</name>
    <dbReference type="NCBI Taxonomy" id="1176127"/>
    <lineage>
        <taxon>Eukaryota</taxon>
        <taxon>Fungi</taxon>
        <taxon>Dikarya</taxon>
        <taxon>Ascomycota</taxon>
        <taxon>Pezizomycotina</taxon>
        <taxon>Dothideomycetes</taxon>
        <taxon>Dothideomycetes incertae sedis</taxon>
        <taxon>Botryosphaeriales</taxon>
        <taxon>Aplosporellaceae</taxon>
        <taxon>Aplosporella</taxon>
    </lineage>
</organism>
<dbReference type="InterPro" id="IPR036638">
    <property type="entry name" value="HLH_DNA-bd_sf"/>
</dbReference>
<dbReference type="SUPFAM" id="SSF47459">
    <property type="entry name" value="HLH, helix-loop-helix DNA-binding domain"/>
    <property type="match status" value="1"/>
</dbReference>
<evidence type="ECO:0000313" key="8">
    <source>
        <dbReference type="EMBL" id="KAF2141214.1"/>
    </source>
</evidence>
<evidence type="ECO:0000256" key="6">
    <source>
        <dbReference type="SAM" id="MobiDB-lite"/>
    </source>
</evidence>
<dbReference type="PROSITE" id="PS50888">
    <property type="entry name" value="BHLH"/>
    <property type="match status" value="1"/>
</dbReference>
<dbReference type="GO" id="GO:0000978">
    <property type="term" value="F:RNA polymerase II cis-regulatory region sequence-specific DNA binding"/>
    <property type="evidence" value="ECO:0007669"/>
    <property type="project" value="TreeGrafter"/>
</dbReference>
<feature type="region of interest" description="Disordered" evidence="6">
    <location>
        <begin position="112"/>
        <end position="133"/>
    </location>
</feature>
<keyword evidence="4" id="KW-0804">Transcription</keyword>
<dbReference type="Gene3D" id="4.10.280.10">
    <property type="entry name" value="Helix-loop-helix DNA-binding domain"/>
    <property type="match status" value="1"/>
</dbReference>
<evidence type="ECO:0000256" key="4">
    <source>
        <dbReference type="ARBA" id="ARBA00023163"/>
    </source>
</evidence>
<feature type="region of interest" description="Disordered" evidence="6">
    <location>
        <begin position="378"/>
        <end position="423"/>
    </location>
</feature>
<evidence type="ECO:0000259" key="7">
    <source>
        <dbReference type="PROSITE" id="PS50888"/>
    </source>
</evidence>
<evidence type="ECO:0000256" key="5">
    <source>
        <dbReference type="ARBA" id="ARBA00023242"/>
    </source>
</evidence>
<dbReference type="GO" id="GO:0000981">
    <property type="term" value="F:DNA-binding transcription factor activity, RNA polymerase II-specific"/>
    <property type="evidence" value="ECO:0007669"/>
    <property type="project" value="TreeGrafter"/>
</dbReference>
<dbReference type="Proteomes" id="UP000799438">
    <property type="component" value="Unassembled WGS sequence"/>
</dbReference>
<dbReference type="EMBL" id="ML995487">
    <property type="protein sequence ID" value="KAF2141214.1"/>
    <property type="molecule type" value="Genomic_DNA"/>
</dbReference>
<comment type="subcellular location">
    <subcellularLocation>
        <location evidence="1">Nucleus</location>
    </subcellularLocation>
</comment>
<evidence type="ECO:0000256" key="3">
    <source>
        <dbReference type="ARBA" id="ARBA00023125"/>
    </source>
</evidence>
<reference evidence="8" key="1">
    <citation type="journal article" date="2020" name="Stud. Mycol.">
        <title>101 Dothideomycetes genomes: a test case for predicting lifestyles and emergence of pathogens.</title>
        <authorList>
            <person name="Haridas S."/>
            <person name="Albert R."/>
            <person name="Binder M."/>
            <person name="Bloem J."/>
            <person name="Labutti K."/>
            <person name="Salamov A."/>
            <person name="Andreopoulos B."/>
            <person name="Baker S."/>
            <person name="Barry K."/>
            <person name="Bills G."/>
            <person name="Bluhm B."/>
            <person name="Cannon C."/>
            <person name="Castanera R."/>
            <person name="Culley D."/>
            <person name="Daum C."/>
            <person name="Ezra D."/>
            <person name="Gonzalez J."/>
            <person name="Henrissat B."/>
            <person name="Kuo A."/>
            <person name="Liang C."/>
            <person name="Lipzen A."/>
            <person name="Lutzoni F."/>
            <person name="Magnuson J."/>
            <person name="Mondo S."/>
            <person name="Nolan M."/>
            <person name="Ohm R."/>
            <person name="Pangilinan J."/>
            <person name="Park H.-J."/>
            <person name="Ramirez L."/>
            <person name="Alfaro M."/>
            <person name="Sun H."/>
            <person name="Tritt A."/>
            <person name="Yoshinaga Y."/>
            <person name="Zwiers L.-H."/>
            <person name="Turgeon B."/>
            <person name="Goodwin S."/>
            <person name="Spatafora J."/>
            <person name="Crous P."/>
            <person name="Grigoriev I."/>
        </authorList>
    </citation>
    <scope>NUCLEOTIDE SEQUENCE</scope>
    <source>
        <strain evidence="8">CBS 121167</strain>
    </source>
</reference>
<dbReference type="GeneID" id="54299632"/>
<dbReference type="InterPro" id="IPR011598">
    <property type="entry name" value="bHLH_dom"/>
</dbReference>
<gene>
    <name evidence="8" type="ORF">K452DRAFT_298615</name>
</gene>
<dbReference type="GO" id="GO:0005634">
    <property type="term" value="C:nucleus"/>
    <property type="evidence" value="ECO:0007669"/>
    <property type="project" value="UniProtKB-SubCell"/>
</dbReference>
<dbReference type="PANTHER" id="PTHR15741:SF27">
    <property type="entry name" value="TRANSCRIPTION FACTOR AP-4"/>
    <property type="match status" value="1"/>
</dbReference>
<feature type="domain" description="BHLH" evidence="7">
    <location>
        <begin position="416"/>
        <end position="467"/>
    </location>
</feature>